<evidence type="ECO:0000256" key="1">
    <source>
        <dbReference type="SAM" id="MobiDB-lite"/>
    </source>
</evidence>
<evidence type="ECO:0000313" key="3">
    <source>
        <dbReference type="EMBL" id="PNT73525.1"/>
    </source>
</evidence>
<dbReference type="AlphaFoldDB" id="A0A2K2DGW7"/>
<keyword evidence="2" id="KW-0732">Signal</keyword>
<dbReference type="PROSITE" id="PS51257">
    <property type="entry name" value="PROKAR_LIPOPROTEIN"/>
    <property type="match status" value="1"/>
</dbReference>
<organism evidence="3">
    <name type="scientific">Brachypodium distachyon</name>
    <name type="common">Purple false brome</name>
    <name type="synonym">Trachynia distachya</name>
    <dbReference type="NCBI Taxonomy" id="15368"/>
    <lineage>
        <taxon>Eukaryota</taxon>
        <taxon>Viridiplantae</taxon>
        <taxon>Streptophyta</taxon>
        <taxon>Embryophyta</taxon>
        <taxon>Tracheophyta</taxon>
        <taxon>Spermatophyta</taxon>
        <taxon>Magnoliopsida</taxon>
        <taxon>Liliopsida</taxon>
        <taxon>Poales</taxon>
        <taxon>Poaceae</taxon>
        <taxon>BOP clade</taxon>
        <taxon>Pooideae</taxon>
        <taxon>Stipodae</taxon>
        <taxon>Brachypodieae</taxon>
        <taxon>Brachypodium</taxon>
    </lineage>
</organism>
<name>A0A2K2DGW7_BRADI</name>
<feature type="chain" id="PRO_5043158726" evidence="2">
    <location>
        <begin position="27"/>
        <end position="157"/>
    </location>
</feature>
<dbReference type="KEGG" id="bdi:112271114"/>
<evidence type="ECO:0000256" key="2">
    <source>
        <dbReference type="SAM" id="SignalP"/>
    </source>
</evidence>
<reference evidence="3" key="2">
    <citation type="submission" date="2017-06" db="EMBL/GenBank/DDBJ databases">
        <title>WGS assembly of Brachypodium distachyon.</title>
        <authorList>
            <consortium name="The International Brachypodium Initiative"/>
            <person name="Lucas S."/>
            <person name="Harmon-Smith M."/>
            <person name="Lail K."/>
            <person name="Tice H."/>
            <person name="Grimwood J."/>
            <person name="Bruce D."/>
            <person name="Barry K."/>
            <person name="Shu S."/>
            <person name="Lindquist E."/>
            <person name="Wang M."/>
            <person name="Pitluck S."/>
            <person name="Vogel J.P."/>
            <person name="Garvin D.F."/>
            <person name="Mockler T.C."/>
            <person name="Schmutz J."/>
            <person name="Rokhsar D."/>
            <person name="Bevan M.W."/>
        </authorList>
    </citation>
    <scope>NUCLEOTIDE SEQUENCE</scope>
    <source>
        <strain evidence="3">Bd21</strain>
    </source>
</reference>
<reference evidence="4" key="3">
    <citation type="submission" date="2018-08" db="UniProtKB">
        <authorList>
            <consortium name="EnsemblPlants"/>
        </authorList>
    </citation>
    <scope>IDENTIFICATION</scope>
    <source>
        <strain evidence="4">cv. Bd21</strain>
    </source>
</reference>
<protein>
    <submittedName>
        <fullName evidence="3 4">Uncharacterized protein</fullName>
    </submittedName>
</protein>
<proteinExistence type="predicted"/>
<dbReference type="Gramene" id="PNT73525">
    <property type="protein sequence ID" value="PNT73525"/>
    <property type="gene ID" value="BRADI_2g59772v3"/>
</dbReference>
<feature type="region of interest" description="Disordered" evidence="1">
    <location>
        <begin position="103"/>
        <end position="157"/>
    </location>
</feature>
<feature type="compositionally biased region" description="Pro residues" evidence="1">
    <location>
        <begin position="112"/>
        <end position="135"/>
    </location>
</feature>
<reference evidence="3 4" key="1">
    <citation type="journal article" date="2010" name="Nature">
        <title>Genome sequencing and analysis of the model grass Brachypodium distachyon.</title>
        <authorList>
            <consortium name="International Brachypodium Initiative"/>
        </authorList>
    </citation>
    <scope>NUCLEOTIDE SEQUENCE [LARGE SCALE GENOMIC DNA]</scope>
    <source>
        <strain evidence="3 4">Bd21</strain>
    </source>
</reference>
<dbReference type="EMBL" id="CM000881">
    <property type="protein sequence ID" value="PNT73525.1"/>
    <property type="molecule type" value="Genomic_DNA"/>
</dbReference>
<evidence type="ECO:0000313" key="4">
    <source>
        <dbReference type="EnsemblPlants" id="PNT73525"/>
    </source>
</evidence>
<accession>A0A2K2DGW7</accession>
<dbReference type="EnsemblPlants" id="PNT73525">
    <property type="protein sequence ID" value="PNT73525"/>
    <property type="gene ID" value="BRADI_2g59772v3"/>
</dbReference>
<sequence length="157" mass="16192">MAFNRAPLALAAFALALLLAASCAQAKICSSPSKTYHPVPTKCDPHTCATKCHKEHYNSGALFTGGYCQVIGLNGETVLDEGGGGDDLPEWHKKKKKRCECTKECSAGGGGTPPPPSDVPEPPPSGGDEPVPPPSGGKKSPPSAGARKMSPGEERNV</sequence>
<dbReference type="GeneID" id="112271114"/>
<gene>
    <name evidence="4" type="primary">LOC112271114</name>
    <name evidence="3" type="ORF">BRADI_2g59772v3</name>
</gene>
<feature type="signal peptide" evidence="2">
    <location>
        <begin position="1"/>
        <end position="26"/>
    </location>
</feature>
<evidence type="ECO:0000313" key="5">
    <source>
        <dbReference type="Proteomes" id="UP000008810"/>
    </source>
</evidence>
<keyword evidence="5" id="KW-1185">Reference proteome</keyword>
<dbReference type="GO" id="GO:0006952">
    <property type="term" value="P:defense response"/>
    <property type="evidence" value="ECO:0000318"/>
    <property type="project" value="GO_Central"/>
</dbReference>
<dbReference type="Proteomes" id="UP000008810">
    <property type="component" value="Chromosome 2"/>
</dbReference>
<dbReference type="RefSeq" id="XP_024315881.1">
    <property type="nucleotide sequence ID" value="XM_024460113.1"/>
</dbReference>
<feature type="compositionally biased region" description="Low complexity" evidence="1">
    <location>
        <begin position="136"/>
        <end position="146"/>
    </location>
</feature>